<dbReference type="Gene3D" id="1.10.150.20">
    <property type="entry name" value="5' to 3' exonuclease, C-terminal subdomain"/>
    <property type="match status" value="1"/>
</dbReference>
<dbReference type="InterPro" id="IPR036279">
    <property type="entry name" value="5-3_exonuclease_C_sf"/>
</dbReference>
<dbReference type="Pfam" id="PF01367">
    <property type="entry name" value="5_3_exonuc"/>
    <property type="match status" value="1"/>
</dbReference>
<dbReference type="SMART" id="SM00279">
    <property type="entry name" value="HhH2"/>
    <property type="match status" value="1"/>
</dbReference>
<reference evidence="7 8" key="1">
    <citation type="submission" date="2024-06" db="EMBL/GenBank/DDBJ databases">
        <title>Genomic Encyclopedia of Type Strains, Phase IV (KMG-IV): sequencing the most valuable type-strain genomes for metagenomic binning, comparative biology and taxonomic classification.</title>
        <authorList>
            <person name="Goeker M."/>
        </authorList>
    </citation>
    <scope>NUCLEOTIDE SEQUENCE [LARGE SCALE GENOMIC DNA]</scope>
    <source>
        <strain evidence="7 8">DSM 23520</strain>
    </source>
</reference>
<dbReference type="InterPro" id="IPR029060">
    <property type="entry name" value="PIN-like_dom_sf"/>
</dbReference>
<comment type="caution">
    <text evidence="7">The sequence shown here is derived from an EMBL/GenBank/DDBJ whole genome shotgun (WGS) entry which is preliminary data.</text>
</comment>
<evidence type="ECO:0000256" key="3">
    <source>
        <dbReference type="ARBA" id="ARBA00023125"/>
    </source>
</evidence>
<dbReference type="Proteomes" id="UP001549167">
    <property type="component" value="Unassembled WGS sequence"/>
</dbReference>
<dbReference type="SUPFAM" id="SSF88723">
    <property type="entry name" value="PIN domain-like"/>
    <property type="match status" value="1"/>
</dbReference>
<dbReference type="EMBL" id="JBEPMX010000010">
    <property type="protein sequence ID" value="MET3683879.1"/>
    <property type="molecule type" value="Genomic_DNA"/>
</dbReference>
<dbReference type="GO" id="GO:0004527">
    <property type="term" value="F:exonuclease activity"/>
    <property type="evidence" value="ECO:0007669"/>
    <property type="project" value="UniProtKB-KW"/>
</dbReference>
<gene>
    <name evidence="7" type="ORF">ABID56_001995</name>
</gene>
<dbReference type="PANTHER" id="PTHR42646">
    <property type="entry name" value="FLAP ENDONUCLEASE XNI"/>
    <property type="match status" value="1"/>
</dbReference>
<accession>A0ABV2KWB8</accession>
<evidence type="ECO:0000313" key="8">
    <source>
        <dbReference type="Proteomes" id="UP001549167"/>
    </source>
</evidence>
<dbReference type="InterPro" id="IPR020046">
    <property type="entry name" value="5-3_exonucl_a-hlix_arch_N"/>
</dbReference>
<dbReference type="CDD" id="cd09898">
    <property type="entry name" value="H3TH_53EXO"/>
    <property type="match status" value="1"/>
</dbReference>
<keyword evidence="7" id="KW-0269">Exonuclease</keyword>
<evidence type="ECO:0000256" key="2">
    <source>
        <dbReference type="ARBA" id="ARBA00022801"/>
    </source>
</evidence>
<dbReference type="InterPro" id="IPR008918">
    <property type="entry name" value="HhH2"/>
</dbReference>
<evidence type="ECO:0000313" key="7">
    <source>
        <dbReference type="EMBL" id="MET3683879.1"/>
    </source>
</evidence>
<keyword evidence="3" id="KW-0238">DNA-binding</keyword>
<feature type="domain" description="5'-3' exonuclease" evidence="6">
    <location>
        <begin position="3"/>
        <end position="264"/>
    </location>
</feature>
<keyword evidence="2" id="KW-0378">Hydrolase</keyword>
<dbReference type="CDD" id="cd09859">
    <property type="entry name" value="PIN_53EXO"/>
    <property type="match status" value="1"/>
</dbReference>
<protein>
    <recommendedName>
        <fullName evidence="5">5'-3' exonuclease</fullName>
    </recommendedName>
</protein>
<evidence type="ECO:0000256" key="4">
    <source>
        <dbReference type="ARBA" id="ARBA00049957"/>
    </source>
</evidence>
<organism evidence="7 8">
    <name type="scientific">Alkalibacillus flavidus</name>
    <dbReference type="NCBI Taxonomy" id="546021"/>
    <lineage>
        <taxon>Bacteria</taxon>
        <taxon>Bacillati</taxon>
        <taxon>Bacillota</taxon>
        <taxon>Bacilli</taxon>
        <taxon>Bacillales</taxon>
        <taxon>Bacillaceae</taxon>
        <taxon>Alkalibacillus</taxon>
    </lineage>
</organism>
<dbReference type="Gene3D" id="3.40.50.1010">
    <property type="entry name" value="5'-nuclease"/>
    <property type="match status" value="1"/>
</dbReference>
<dbReference type="InterPro" id="IPR038969">
    <property type="entry name" value="FEN"/>
</dbReference>
<name>A0ABV2KWB8_9BACI</name>
<proteinExistence type="predicted"/>
<dbReference type="RefSeq" id="WP_354220700.1">
    <property type="nucleotide sequence ID" value="NZ_JBEPMX010000010.1"/>
</dbReference>
<keyword evidence="8" id="KW-1185">Reference proteome</keyword>
<dbReference type="InterPro" id="IPR020045">
    <property type="entry name" value="DNA_polI_H3TH"/>
</dbReference>
<dbReference type="SUPFAM" id="SSF47807">
    <property type="entry name" value="5' to 3' exonuclease, C-terminal subdomain"/>
    <property type="match status" value="1"/>
</dbReference>
<evidence type="ECO:0000259" key="6">
    <source>
        <dbReference type="SMART" id="SM00475"/>
    </source>
</evidence>
<keyword evidence="1" id="KW-0540">Nuclease</keyword>
<dbReference type="PANTHER" id="PTHR42646:SF2">
    <property type="entry name" value="5'-3' EXONUCLEASE FAMILY PROTEIN"/>
    <property type="match status" value="1"/>
</dbReference>
<dbReference type="InterPro" id="IPR002421">
    <property type="entry name" value="5-3_exonuclease"/>
</dbReference>
<evidence type="ECO:0000256" key="1">
    <source>
        <dbReference type="ARBA" id="ARBA00022722"/>
    </source>
</evidence>
<evidence type="ECO:0000256" key="5">
    <source>
        <dbReference type="ARBA" id="ARBA00050026"/>
    </source>
</evidence>
<dbReference type="SMART" id="SM00475">
    <property type="entry name" value="53EXOc"/>
    <property type="match status" value="1"/>
</dbReference>
<comment type="function">
    <text evidence="4">5'-3' exonuclease acting preferentially on double-stranded DNA.</text>
</comment>
<sequence>MSKHVLLVDGMALLFRAYYSTAMMNNFMVNSRGIPTNGIHGFTRHLLTAVDTFSPTHIVACWDMGSHTFRNDLFPNYKANRSAPPEQLVPQFDLVKEVTESMDIPNVGIPGYEADDCIGTLASHYQQDAHVTILTGDQDILQLLDDQVHVALLKKGYGNYDTYDADRFVEEKGIKPKQMIELKAMMGDTSDHYPGVRGVGEKTALKLLMKHGSLDAILNNLESLTPAQKTKFETDIEMVHLSRQLAEIRCDVDLSCSLDEAHYRPHRDKVIDKFNEFEFKRLGDLV</sequence>
<dbReference type="Pfam" id="PF02739">
    <property type="entry name" value="5_3_exonuc_N"/>
    <property type="match status" value="1"/>
</dbReference>